<protein>
    <recommendedName>
        <fullName evidence="5">Alanine racemase</fullName>
        <ecNumber evidence="5">5.1.1.1</ecNumber>
    </recommendedName>
</protein>
<accession>A0A5D3YHT7</accession>
<dbReference type="GO" id="GO:0030632">
    <property type="term" value="P:D-alanine biosynthetic process"/>
    <property type="evidence" value="ECO:0007669"/>
    <property type="project" value="UniProtKB-UniRule"/>
</dbReference>
<proteinExistence type="inferred from homology"/>
<dbReference type="InterPro" id="IPR020622">
    <property type="entry name" value="Ala_racemase_pyridoxalP-BS"/>
</dbReference>
<sequence length="354" mass="39228">MIKKTNSTVTVDLSKLTTNIDSLEEHIQEGTRIMAVVKADAYGHGATEVAAHIENRVGGFAVNDIQEGIELREHGITKPILVFAVPEKASASQYRVHNLTATVSAFEHFNWLPNGTSFHLNFDTGMGRLGFLPDEAEKISALISDHPTLFCTGIYSHFATADTPSSEQVLEQQSIFKEIRSYFSDELATHIANTGATAFYDTKQFNMVRLGIGLYGYPPGKQEIPGISPVLDWQSRLVQVKKVAKKNSVSYGANWTAPRSGNLGIIPVGYDDGLKRSLSDKIKVRIEGNIYNVVGTITMNYCMVYLDGDYYEPGTAVELLYDKNDATDWASSIDTIPYEILTSINPKIRRNYEN</sequence>
<dbReference type="PANTHER" id="PTHR30511">
    <property type="entry name" value="ALANINE RACEMASE"/>
    <property type="match status" value="1"/>
</dbReference>
<dbReference type="GO" id="GO:0005829">
    <property type="term" value="C:cytosol"/>
    <property type="evidence" value="ECO:0007669"/>
    <property type="project" value="TreeGrafter"/>
</dbReference>
<keyword evidence="10" id="KW-1185">Reference proteome</keyword>
<dbReference type="SMART" id="SM01005">
    <property type="entry name" value="Ala_racemase_C"/>
    <property type="match status" value="1"/>
</dbReference>
<dbReference type="RefSeq" id="WP_148899466.1">
    <property type="nucleotide sequence ID" value="NZ_VNHY01000003.1"/>
</dbReference>
<dbReference type="Pfam" id="PF00842">
    <property type="entry name" value="Ala_racemase_C"/>
    <property type="match status" value="1"/>
</dbReference>
<dbReference type="GO" id="GO:0008784">
    <property type="term" value="F:alanine racemase activity"/>
    <property type="evidence" value="ECO:0007669"/>
    <property type="project" value="UniProtKB-UniRule"/>
</dbReference>
<keyword evidence="4 5" id="KW-0413">Isomerase</keyword>
<evidence type="ECO:0000313" key="9">
    <source>
        <dbReference type="EMBL" id="TYP92779.1"/>
    </source>
</evidence>
<dbReference type="EC" id="5.1.1.1" evidence="5"/>
<evidence type="ECO:0000256" key="2">
    <source>
        <dbReference type="ARBA" id="ARBA00001933"/>
    </source>
</evidence>
<dbReference type="FunFam" id="3.20.20.10:FF:000002">
    <property type="entry name" value="Alanine racemase"/>
    <property type="match status" value="1"/>
</dbReference>
<feature type="binding site" evidence="5 7">
    <location>
        <position position="299"/>
    </location>
    <ligand>
        <name>substrate</name>
    </ligand>
</feature>
<dbReference type="InterPro" id="IPR009006">
    <property type="entry name" value="Ala_racemase/Decarboxylase_C"/>
</dbReference>
<dbReference type="GO" id="GO:0030170">
    <property type="term" value="F:pyridoxal phosphate binding"/>
    <property type="evidence" value="ECO:0007669"/>
    <property type="project" value="UniProtKB-UniRule"/>
</dbReference>
<dbReference type="PANTHER" id="PTHR30511:SF0">
    <property type="entry name" value="ALANINE RACEMASE, CATABOLIC-RELATED"/>
    <property type="match status" value="1"/>
</dbReference>
<comment type="function">
    <text evidence="5">Catalyzes the interconversion of L-alanine and D-alanine. May also act on other amino acids.</text>
</comment>
<evidence type="ECO:0000256" key="1">
    <source>
        <dbReference type="ARBA" id="ARBA00000316"/>
    </source>
</evidence>
<comment type="caution">
    <text evidence="9">The sequence shown here is derived from an EMBL/GenBank/DDBJ whole genome shotgun (WGS) entry which is preliminary data.</text>
</comment>
<comment type="catalytic activity">
    <reaction evidence="1 5">
        <text>L-alanine = D-alanine</text>
        <dbReference type="Rhea" id="RHEA:20249"/>
        <dbReference type="ChEBI" id="CHEBI:57416"/>
        <dbReference type="ChEBI" id="CHEBI:57972"/>
        <dbReference type="EC" id="5.1.1.1"/>
    </reaction>
</comment>
<feature type="active site" description="Proton acceptor; specific for L-alanine" evidence="5">
    <location>
        <position position="251"/>
    </location>
</feature>
<reference evidence="9 10" key="1">
    <citation type="submission" date="2019-07" db="EMBL/GenBank/DDBJ databases">
        <title>Genomic Encyclopedia of Archaeal and Bacterial Type Strains, Phase II (KMG-II): from individual species to whole genera.</title>
        <authorList>
            <person name="Goeker M."/>
        </authorList>
    </citation>
    <scope>NUCLEOTIDE SEQUENCE [LARGE SCALE GENOMIC DNA]</scope>
    <source>
        <strain evidence="9 10">DSM 21935</strain>
    </source>
</reference>
<evidence type="ECO:0000256" key="3">
    <source>
        <dbReference type="ARBA" id="ARBA00022898"/>
    </source>
</evidence>
<gene>
    <name evidence="9" type="ORF">LX73_2145</name>
</gene>
<dbReference type="Gene3D" id="2.40.37.10">
    <property type="entry name" value="Lyase, Ornithine Decarboxylase, Chain A, domain 1"/>
    <property type="match status" value="1"/>
</dbReference>
<evidence type="ECO:0000256" key="6">
    <source>
        <dbReference type="PIRSR" id="PIRSR600821-50"/>
    </source>
</evidence>
<evidence type="ECO:0000313" key="10">
    <source>
        <dbReference type="Proteomes" id="UP000324595"/>
    </source>
</evidence>
<keyword evidence="3 5" id="KW-0663">Pyridoxal phosphate</keyword>
<dbReference type="InterPro" id="IPR029066">
    <property type="entry name" value="PLP-binding_barrel"/>
</dbReference>
<dbReference type="AlphaFoldDB" id="A0A5D3YHT7"/>
<feature type="modified residue" description="N6-(pyridoxal phosphate)lysine" evidence="5 6">
    <location>
        <position position="38"/>
    </location>
</feature>
<comment type="similarity">
    <text evidence="5">Belongs to the alanine racemase family.</text>
</comment>
<evidence type="ECO:0000256" key="7">
    <source>
        <dbReference type="PIRSR" id="PIRSR600821-52"/>
    </source>
</evidence>
<dbReference type="SUPFAM" id="SSF50621">
    <property type="entry name" value="Alanine racemase C-terminal domain-like"/>
    <property type="match status" value="1"/>
</dbReference>
<dbReference type="OrthoDB" id="9801978at2"/>
<organism evidence="9 10">
    <name type="scientific">Fodinibius salinus</name>
    <dbReference type="NCBI Taxonomy" id="860790"/>
    <lineage>
        <taxon>Bacteria</taxon>
        <taxon>Pseudomonadati</taxon>
        <taxon>Balneolota</taxon>
        <taxon>Balneolia</taxon>
        <taxon>Balneolales</taxon>
        <taxon>Balneolaceae</taxon>
        <taxon>Fodinibius</taxon>
    </lineage>
</organism>
<dbReference type="Gene3D" id="3.20.20.10">
    <property type="entry name" value="Alanine racemase"/>
    <property type="match status" value="1"/>
</dbReference>
<dbReference type="Proteomes" id="UP000324595">
    <property type="component" value="Unassembled WGS sequence"/>
</dbReference>
<comment type="pathway">
    <text evidence="5">Amino-acid biosynthesis; D-alanine biosynthesis; D-alanine from L-alanine: step 1/1.</text>
</comment>
<dbReference type="NCBIfam" id="TIGR00492">
    <property type="entry name" value="alr"/>
    <property type="match status" value="1"/>
</dbReference>
<feature type="binding site" evidence="5 7">
    <location>
        <position position="128"/>
    </location>
    <ligand>
        <name>substrate</name>
    </ligand>
</feature>
<dbReference type="CDD" id="cd00430">
    <property type="entry name" value="PLPDE_III_AR"/>
    <property type="match status" value="1"/>
</dbReference>
<dbReference type="InterPro" id="IPR011079">
    <property type="entry name" value="Ala_racemase_C"/>
</dbReference>
<evidence type="ECO:0000256" key="4">
    <source>
        <dbReference type="ARBA" id="ARBA00023235"/>
    </source>
</evidence>
<feature type="active site" description="Proton acceptor; specific for D-alanine" evidence="5">
    <location>
        <position position="38"/>
    </location>
</feature>
<dbReference type="InterPro" id="IPR000821">
    <property type="entry name" value="Ala_racemase"/>
</dbReference>
<dbReference type="UniPathway" id="UPA00042">
    <property type="reaction ID" value="UER00497"/>
</dbReference>
<feature type="domain" description="Alanine racemase C-terminal" evidence="8">
    <location>
        <begin position="230"/>
        <end position="353"/>
    </location>
</feature>
<dbReference type="PRINTS" id="PR00992">
    <property type="entry name" value="ALARACEMASE"/>
</dbReference>
<dbReference type="EMBL" id="VNHY01000003">
    <property type="protein sequence ID" value="TYP92779.1"/>
    <property type="molecule type" value="Genomic_DNA"/>
</dbReference>
<dbReference type="PROSITE" id="PS00395">
    <property type="entry name" value="ALANINE_RACEMASE"/>
    <property type="match status" value="1"/>
</dbReference>
<comment type="cofactor">
    <cofactor evidence="2 5 6">
        <name>pyridoxal 5'-phosphate</name>
        <dbReference type="ChEBI" id="CHEBI:597326"/>
    </cofactor>
</comment>
<evidence type="ECO:0000256" key="5">
    <source>
        <dbReference type="HAMAP-Rule" id="MF_01201"/>
    </source>
</evidence>
<dbReference type="HAMAP" id="MF_01201">
    <property type="entry name" value="Ala_racemase"/>
    <property type="match status" value="1"/>
</dbReference>
<dbReference type="InterPro" id="IPR001608">
    <property type="entry name" value="Ala_racemase_N"/>
</dbReference>
<name>A0A5D3YHT7_9BACT</name>
<evidence type="ECO:0000259" key="8">
    <source>
        <dbReference type="SMART" id="SM01005"/>
    </source>
</evidence>
<dbReference type="SUPFAM" id="SSF51419">
    <property type="entry name" value="PLP-binding barrel"/>
    <property type="match status" value="1"/>
</dbReference>
<dbReference type="Pfam" id="PF01168">
    <property type="entry name" value="Ala_racemase_N"/>
    <property type="match status" value="1"/>
</dbReference>